<name>A0ABN1R8D1_9ACTN</name>
<comment type="caution">
    <text evidence="1">The sequence shown here is derived from an EMBL/GenBank/DDBJ whole genome shotgun (WGS) entry which is preliminary data.</text>
</comment>
<proteinExistence type="predicted"/>
<organism evidence="1 2">
    <name type="scientific">Kribbella koreensis</name>
    <dbReference type="NCBI Taxonomy" id="57909"/>
    <lineage>
        <taxon>Bacteria</taxon>
        <taxon>Bacillati</taxon>
        <taxon>Actinomycetota</taxon>
        <taxon>Actinomycetes</taxon>
        <taxon>Propionibacteriales</taxon>
        <taxon>Kribbellaceae</taxon>
        <taxon>Kribbella</taxon>
    </lineage>
</organism>
<evidence type="ECO:0000313" key="1">
    <source>
        <dbReference type="EMBL" id="GAA0953158.1"/>
    </source>
</evidence>
<reference evidence="1 2" key="1">
    <citation type="journal article" date="2019" name="Int. J. Syst. Evol. Microbiol.">
        <title>The Global Catalogue of Microorganisms (GCM) 10K type strain sequencing project: providing services to taxonomists for standard genome sequencing and annotation.</title>
        <authorList>
            <consortium name="The Broad Institute Genomics Platform"/>
            <consortium name="The Broad Institute Genome Sequencing Center for Infectious Disease"/>
            <person name="Wu L."/>
            <person name="Ma J."/>
        </authorList>
    </citation>
    <scope>NUCLEOTIDE SEQUENCE [LARGE SCALE GENOMIC DNA]</scope>
    <source>
        <strain evidence="1 2">JCM 10977</strain>
    </source>
</reference>
<dbReference type="EMBL" id="BAAAHK010000013">
    <property type="protein sequence ID" value="GAA0953158.1"/>
    <property type="molecule type" value="Genomic_DNA"/>
</dbReference>
<protein>
    <submittedName>
        <fullName evidence="1">Uncharacterized protein</fullName>
    </submittedName>
</protein>
<dbReference type="Proteomes" id="UP001500542">
    <property type="component" value="Unassembled WGS sequence"/>
</dbReference>
<accession>A0ABN1R8D1</accession>
<gene>
    <name evidence="1" type="ORF">GCM10009554_57150</name>
</gene>
<keyword evidence="2" id="KW-1185">Reference proteome</keyword>
<sequence length="184" mass="19216">MPLGVATVWGVKYCCEYAYGCPERVAVVCYVHGGEDPCCLDEGAHECLEDMYGSEDGLMLGDGFVCLRCGNYEMVGLAHGPATEPGFPRKQGLPREHWLEVPAEVAPVVFSVEEVFDLDSRGGLLVAGQLVTGKVAAGSVLRTADGQAVKVLGLELTGVGGGRFTLLVERSGVPALAAGAVLTS</sequence>
<evidence type="ECO:0000313" key="2">
    <source>
        <dbReference type="Proteomes" id="UP001500542"/>
    </source>
</evidence>